<feature type="binding site" evidence="10">
    <location>
        <position position="124"/>
    </location>
    <ligand>
        <name>substrate</name>
    </ligand>
</feature>
<dbReference type="Proteomes" id="UP000733611">
    <property type="component" value="Unassembled WGS sequence"/>
</dbReference>
<feature type="binding site" evidence="10">
    <location>
        <position position="204"/>
    </location>
    <ligand>
        <name>substrate</name>
    </ligand>
</feature>
<comment type="cofactor">
    <cofactor evidence="10">
        <name>Mn(2+)</name>
        <dbReference type="ChEBI" id="CHEBI:29035"/>
    </cofactor>
    <text evidence="10">Binds 2 Mn(2+) ions per subunit in a binuclear metal center.</text>
</comment>
<dbReference type="EC" id="3.6.1.54" evidence="10"/>
<dbReference type="SUPFAM" id="SSF56300">
    <property type="entry name" value="Metallo-dependent phosphatases"/>
    <property type="match status" value="1"/>
</dbReference>
<keyword evidence="4 10" id="KW-0441">Lipid A biosynthesis</keyword>
<comment type="subcellular location">
    <subcellularLocation>
        <location evidence="10">Cell inner membrane</location>
        <topology evidence="10">Peripheral membrane protein</topology>
        <orientation evidence="10">Cytoplasmic side</orientation>
    </subcellularLocation>
</comment>
<accession>A0A948TG70</accession>
<dbReference type="EMBL" id="JAHLFE010000098">
    <property type="protein sequence ID" value="MBU3844202.1"/>
    <property type="molecule type" value="Genomic_DNA"/>
</dbReference>
<dbReference type="GO" id="GO:0019897">
    <property type="term" value="C:extrinsic component of plasma membrane"/>
    <property type="evidence" value="ECO:0007669"/>
    <property type="project" value="UniProtKB-UniRule"/>
</dbReference>
<dbReference type="GO" id="GO:0009245">
    <property type="term" value="P:lipid A biosynthetic process"/>
    <property type="evidence" value="ECO:0007669"/>
    <property type="project" value="UniProtKB-UniRule"/>
</dbReference>
<keyword evidence="7 10" id="KW-0443">Lipid metabolism</keyword>
<feature type="binding site" evidence="10">
    <location>
        <position position="166"/>
    </location>
    <ligand>
        <name>substrate</name>
    </ligand>
</feature>
<comment type="caution">
    <text evidence="12">The sequence shown here is derived from an EMBL/GenBank/DDBJ whole genome shotgun (WGS) entry which is preliminary data.</text>
</comment>
<protein>
    <recommendedName>
        <fullName evidence="10">UDP-2,3-diacylglucosamine hydrolase</fullName>
        <ecNumber evidence="10">3.6.1.54</ecNumber>
    </recommendedName>
    <alternativeName>
        <fullName evidence="10">UDP-2,3-diacylglucosamine diphosphatase</fullName>
    </alternativeName>
</protein>
<feature type="domain" description="Calcineurin-like phosphoesterase" evidence="11">
    <location>
        <begin position="8"/>
        <end position="207"/>
    </location>
</feature>
<evidence type="ECO:0000256" key="1">
    <source>
        <dbReference type="ARBA" id="ARBA00022475"/>
    </source>
</evidence>
<evidence type="ECO:0000256" key="8">
    <source>
        <dbReference type="ARBA" id="ARBA00023136"/>
    </source>
</evidence>
<evidence type="ECO:0000256" key="3">
    <source>
        <dbReference type="ARBA" id="ARBA00022519"/>
    </source>
</evidence>
<evidence type="ECO:0000313" key="12">
    <source>
        <dbReference type="EMBL" id="MBU3844202.1"/>
    </source>
</evidence>
<keyword evidence="3 10" id="KW-0997">Cell inner membrane</keyword>
<evidence type="ECO:0000313" key="13">
    <source>
        <dbReference type="Proteomes" id="UP000733611"/>
    </source>
</evidence>
<dbReference type="PANTHER" id="PTHR34990:SF1">
    <property type="entry name" value="UDP-2,3-DIACYLGLUCOSAMINE HYDROLASE"/>
    <property type="match status" value="1"/>
</dbReference>
<dbReference type="Pfam" id="PF00149">
    <property type="entry name" value="Metallophos"/>
    <property type="match status" value="1"/>
</dbReference>
<proteinExistence type="inferred from homology"/>
<feature type="binding site" evidence="10">
    <location>
        <position position="116"/>
    </location>
    <ligand>
        <name>Mn(2+)</name>
        <dbReference type="ChEBI" id="CHEBI:29035"/>
        <label>2</label>
    </ligand>
</feature>
<dbReference type="GO" id="GO:0030145">
    <property type="term" value="F:manganese ion binding"/>
    <property type="evidence" value="ECO:0007669"/>
    <property type="project" value="UniProtKB-UniRule"/>
</dbReference>
<dbReference type="PANTHER" id="PTHR34990">
    <property type="entry name" value="UDP-2,3-DIACYLGLUCOSAMINE HYDROLASE-RELATED"/>
    <property type="match status" value="1"/>
</dbReference>
<reference evidence="12" key="1">
    <citation type="journal article" date="2021" name="PeerJ">
        <title>Extensive microbial diversity within the chicken gut microbiome revealed by metagenomics and culture.</title>
        <authorList>
            <person name="Gilroy R."/>
            <person name="Ravi A."/>
            <person name="Getino M."/>
            <person name="Pursley I."/>
            <person name="Horton D.L."/>
            <person name="Alikhan N.F."/>
            <person name="Baker D."/>
            <person name="Gharbi K."/>
            <person name="Hall N."/>
            <person name="Watson M."/>
            <person name="Adriaenssens E.M."/>
            <person name="Foster-Nyarko E."/>
            <person name="Jarju S."/>
            <person name="Secka A."/>
            <person name="Antonio M."/>
            <person name="Oren A."/>
            <person name="Chaudhuri R.R."/>
            <person name="La Ragione R."/>
            <person name="Hildebrand F."/>
            <person name="Pallen M.J."/>
        </authorList>
    </citation>
    <scope>NUCLEOTIDE SEQUENCE</scope>
    <source>
        <strain evidence="12">378</strain>
    </source>
</reference>
<dbReference type="CDD" id="cd07398">
    <property type="entry name" value="MPP_YbbF-LpxH"/>
    <property type="match status" value="1"/>
</dbReference>
<comment type="pathway">
    <text evidence="10">Glycolipid biosynthesis; lipid IV(A) biosynthesis; lipid IV(A) from (3R)-3-hydroxytetradecanoyl-[acyl-carrier-protein] and UDP-N-acetyl-alpha-D-glucosamine: step 4/6.</text>
</comment>
<reference evidence="12" key="2">
    <citation type="submission" date="2021-04" db="EMBL/GenBank/DDBJ databases">
        <authorList>
            <person name="Gilroy R."/>
        </authorList>
    </citation>
    <scope>NUCLEOTIDE SEQUENCE</scope>
    <source>
        <strain evidence="12">378</strain>
    </source>
</reference>
<keyword evidence="8 10" id="KW-0472">Membrane</keyword>
<keyword evidence="5 10" id="KW-0479">Metal-binding</keyword>
<keyword evidence="2 10" id="KW-0444">Lipid biosynthesis</keyword>
<keyword evidence="6 10" id="KW-0378">Hydrolase</keyword>
<dbReference type="GO" id="GO:0005737">
    <property type="term" value="C:cytoplasm"/>
    <property type="evidence" value="ECO:0007669"/>
    <property type="project" value="InterPro"/>
</dbReference>
<dbReference type="InterPro" id="IPR029052">
    <property type="entry name" value="Metallo-depent_PP-like"/>
</dbReference>
<feature type="binding site" evidence="10">
    <location>
        <begin position="81"/>
        <end position="82"/>
    </location>
    <ligand>
        <name>substrate</name>
    </ligand>
</feature>
<evidence type="ECO:0000259" key="11">
    <source>
        <dbReference type="Pfam" id="PF00149"/>
    </source>
</evidence>
<feature type="binding site" evidence="10">
    <location>
        <position position="204"/>
    </location>
    <ligand>
        <name>Mn(2+)</name>
        <dbReference type="ChEBI" id="CHEBI:29035"/>
        <label>2</label>
    </ligand>
</feature>
<feature type="binding site" evidence="10">
    <location>
        <position position="43"/>
    </location>
    <ligand>
        <name>Mn(2+)</name>
        <dbReference type="ChEBI" id="CHEBI:29035"/>
        <label>2</label>
    </ligand>
</feature>
<keyword evidence="1 10" id="KW-1003">Cell membrane</keyword>
<sequence>MSAAASYIIADLHLQEQNPELLQAFRDFVGRLHAGDNLYILGDLFNFFVGLDPQDVAQQVVRDTLLQAKMRGVTCFFQHGNRDFLLTAAEAQALNMTLLPDLTVRRIAGLNVLLAHGDDFCSNDASYQRYKRKVSLPWLQGLFRCLPLACRRRIGHNIRNRSEAENFVGRDPAIYGVVVDTVAHYCKLLQKSDDAPVDVVVHGHIHALGQFKSEAGFRFSRYVLGAWGRSLSFCLIDAQRQVSLVEEKLP</sequence>
<evidence type="ECO:0000256" key="2">
    <source>
        <dbReference type="ARBA" id="ARBA00022516"/>
    </source>
</evidence>
<comment type="caution">
    <text evidence="10">Lacks conserved residue(s) required for the propagation of feature annotation.</text>
</comment>
<evidence type="ECO:0000256" key="5">
    <source>
        <dbReference type="ARBA" id="ARBA00022723"/>
    </source>
</evidence>
<keyword evidence="9 10" id="KW-0464">Manganese</keyword>
<dbReference type="NCBIfam" id="NF003743">
    <property type="entry name" value="PRK05340.1"/>
    <property type="match status" value="1"/>
</dbReference>
<dbReference type="HAMAP" id="MF_00575">
    <property type="entry name" value="LpxH"/>
    <property type="match status" value="1"/>
</dbReference>
<name>A0A948TG70_9GAMM</name>
<dbReference type="InterPro" id="IPR010138">
    <property type="entry name" value="UDP-diacylglucosamine_Hdrlase"/>
</dbReference>
<evidence type="ECO:0000256" key="7">
    <source>
        <dbReference type="ARBA" id="ARBA00023098"/>
    </source>
</evidence>
<feature type="binding site" evidence="10">
    <location>
        <position position="11"/>
    </location>
    <ligand>
        <name>Mn(2+)</name>
        <dbReference type="ChEBI" id="CHEBI:29035"/>
        <label>1</label>
    </ligand>
</feature>
<evidence type="ECO:0000256" key="10">
    <source>
        <dbReference type="HAMAP-Rule" id="MF_00575"/>
    </source>
</evidence>
<feature type="binding site" evidence="10">
    <location>
        <position position="206"/>
    </location>
    <ligand>
        <name>Mn(2+)</name>
        <dbReference type="ChEBI" id="CHEBI:29035"/>
        <label>1</label>
    </ligand>
</feature>
<evidence type="ECO:0000256" key="4">
    <source>
        <dbReference type="ARBA" id="ARBA00022556"/>
    </source>
</evidence>
<feature type="binding site" evidence="10">
    <location>
        <position position="43"/>
    </location>
    <ligand>
        <name>Mn(2+)</name>
        <dbReference type="ChEBI" id="CHEBI:29035"/>
        <label>1</label>
    </ligand>
</feature>
<dbReference type="InterPro" id="IPR004843">
    <property type="entry name" value="Calcineurin-like_PHP"/>
</dbReference>
<comment type="catalytic activity">
    <reaction evidence="10">
        <text>UDP-2-N,3-O-bis[(3R)-3-hydroxytetradecanoyl]-alpha-D-glucosamine + H2O = 2-N,3-O-bis[(3R)-3-hydroxytetradecanoyl]-alpha-D-glucosaminyl 1-phosphate + UMP + 2 H(+)</text>
        <dbReference type="Rhea" id="RHEA:25213"/>
        <dbReference type="ChEBI" id="CHEBI:15377"/>
        <dbReference type="ChEBI" id="CHEBI:15378"/>
        <dbReference type="ChEBI" id="CHEBI:57865"/>
        <dbReference type="ChEBI" id="CHEBI:57957"/>
        <dbReference type="ChEBI" id="CHEBI:78847"/>
        <dbReference type="EC" id="3.6.1.54"/>
    </reaction>
</comment>
<gene>
    <name evidence="10" type="primary">lpxH</name>
    <name evidence="12" type="ORF">H9847_04945</name>
</gene>
<dbReference type="Gene3D" id="3.60.21.10">
    <property type="match status" value="1"/>
</dbReference>
<evidence type="ECO:0000256" key="9">
    <source>
        <dbReference type="ARBA" id="ARBA00023211"/>
    </source>
</evidence>
<comment type="function">
    <text evidence="10">Hydrolyzes the pyrophosphate bond of UDP-2,3-diacylglucosamine to yield 2,3-diacylglucosamine 1-phosphate (lipid X) and UMP by catalyzing the attack of water at the alpha-P atom. Involved in the biosynthesis of lipid A, a phosphorylated glycolipid that anchors the lipopolysaccharide to the outer membrane of the cell.</text>
</comment>
<evidence type="ECO:0000256" key="6">
    <source>
        <dbReference type="ARBA" id="ARBA00022801"/>
    </source>
</evidence>
<dbReference type="AlphaFoldDB" id="A0A948TG70"/>
<feature type="binding site" evidence="10">
    <location>
        <position position="162"/>
    </location>
    <ligand>
        <name>substrate</name>
    </ligand>
</feature>
<comment type="similarity">
    <text evidence="10">Belongs to the LpxH family.</text>
</comment>
<organism evidence="12 13">
    <name type="scientific">Candidatus Anaerobiospirillum pullicola</name>
    <dbReference type="NCBI Taxonomy" id="2838451"/>
    <lineage>
        <taxon>Bacteria</taxon>
        <taxon>Pseudomonadati</taxon>
        <taxon>Pseudomonadota</taxon>
        <taxon>Gammaproteobacteria</taxon>
        <taxon>Aeromonadales</taxon>
        <taxon>Succinivibrionaceae</taxon>
        <taxon>Anaerobiospirillum</taxon>
    </lineage>
</organism>
<dbReference type="GO" id="GO:0008758">
    <property type="term" value="F:UDP-2,3-diacylglucosamine hydrolase activity"/>
    <property type="evidence" value="ECO:0007669"/>
    <property type="project" value="UniProtKB-UniRule"/>
</dbReference>
<feature type="binding site" evidence="10">
    <location>
        <position position="81"/>
    </location>
    <ligand>
        <name>Mn(2+)</name>
        <dbReference type="ChEBI" id="CHEBI:29035"/>
        <label>2</label>
    </ligand>
</feature>
<feature type="binding site" evidence="10">
    <location>
        <position position="13"/>
    </location>
    <ligand>
        <name>Mn(2+)</name>
        <dbReference type="ChEBI" id="CHEBI:29035"/>
        <label>1</label>
    </ligand>
</feature>
<dbReference type="InterPro" id="IPR043461">
    <property type="entry name" value="LpxH-like"/>
</dbReference>